<protein>
    <submittedName>
        <fullName evidence="3">Uncharacterized protein</fullName>
    </submittedName>
</protein>
<dbReference type="InterPro" id="IPR035923">
    <property type="entry name" value="TT1751-like_sf"/>
</dbReference>
<reference evidence="4" key="1">
    <citation type="journal article" date="2019" name="Int. J. Syst. Evol. Microbiol.">
        <title>The Global Catalogue of Microorganisms (GCM) 10K type strain sequencing project: providing services to taxonomists for standard genome sequencing and annotation.</title>
        <authorList>
            <consortium name="The Broad Institute Genomics Platform"/>
            <consortium name="The Broad Institute Genome Sequencing Center for Infectious Disease"/>
            <person name="Wu L."/>
            <person name="Ma J."/>
        </authorList>
    </citation>
    <scope>NUCLEOTIDE SEQUENCE [LARGE SCALE GENOMIC DNA]</scope>
    <source>
        <strain evidence="4">IBRC-M 10908</strain>
    </source>
</reference>
<evidence type="ECO:0000313" key="4">
    <source>
        <dbReference type="Proteomes" id="UP001595823"/>
    </source>
</evidence>
<keyword evidence="2" id="KW-0732">Signal</keyword>
<evidence type="ECO:0000256" key="2">
    <source>
        <dbReference type="SAM" id="SignalP"/>
    </source>
</evidence>
<dbReference type="PROSITE" id="PS51257">
    <property type="entry name" value="PROKAR_LIPOPROTEIN"/>
    <property type="match status" value="1"/>
</dbReference>
<comment type="caution">
    <text evidence="3">The sequence shown here is derived from an EMBL/GenBank/DDBJ whole genome shotgun (WGS) entry which is preliminary data.</text>
</comment>
<evidence type="ECO:0000256" key="1">
    <source>
        <dbReference type="SAM" id="MobiDB-lite"/>
    </source>
</evidence>
<sequence>MRKARAVLAGALVAALAGCTGSGGGNEDPDMPLPDDARPFGPDEGFPDPTVSLATLSSDDTGADPADALEDAGYTVTAAESGELTLLAITPSETDPDLFADRPGLNLVAPFRVALREDDGRATAAYFDPVGLAEAVEPEAADHVESLWAPARDALAETYPDAETGEPVPATYTAHDSDLPLADLVEELEKAAEKREVPLDILSRDGEHATLTVGYPDEHAEDLAASPETRLAAPVTVHLSSRTNGTRIGYFDPYTLVGAVDPGLEEARAALSTHYSELVWEAA</sequence>
<accession>A0ABV8U5S7</accession>
<dbReference type="EMBL" id="JBHSDK010000061">
    <property type="protein sequence ID" value="MFC4338043.1"/>
    <property type="molecule type" value="Genomic_DNA"/>
</dbReference>
<proteinExistence type="predicted"/>
<dbReference type="Proteomes" id="UP001595823">
    <property type="component" value="Unassembled WGS sequence"/>
</dbReference>
<dbReference type="RefSeq" id="WP_380625674.1">
    <property type="nucleotide sequence ID" value="NZ_JBHSDK010000061.1"/>
</dbReference>
<keyword evidence="4" id="KW-1185">Reference proteome</keyword>
<evidence type="ECO:0000313" key="3">
    <source>
        <dbReference type="EMBL" id="MFC4338043.1"/>
    </source>
</evidence>
<feature type="signal peptide" evidence="2">
    <location>
        <begin position="1"/>
        <end position="22"/>
    </location>
</feature>
<feature type="chain" id="PRO_5047460563" evidence="2">
    <location>
        <begin position="23"/>
        <end position="283"/>
    </location>
</feature>
<dbReference type="SUPFAM" id="SSF103247">
    <property type="entry name" value="TT1751-like"/>
    <property type="match status" value="2"/>
</dbReference>
<feature type="region of interest" description="Disordered" evidence="1">
    <location>
        <begin position="18"/>
        <end position="68"/>
    </location>
</feature>
<gene>
    <name evidence="3" type="ORF">ACFPET_22890</name>
</gene>
<organism evidence="3 4">
    <name type="scientific">Salininema proteolyticum</name>
    <dbReference type="NCBI Taxonomy" id="1607685"/>
    <lineage>
        <taxon>Bacteria</taxon>
        <taxon>Bacillati</taxon>
        <taxon>Actinomycetota</taxon>
        <taxon>Actinomycetes</taxon>
        <taxon>Glycomycetales</taxon>
        <taxon>Glycomycetaceae</taxon>
        <taxon>Salininema</taxon>
    </lineage>
</organism>
<name>A0ABV8U5S7_9ACTN</name>